<dbReference type="PANTHER" id="PTHR32305">
    <property type="match status" value="1"/>
</dbReference>
<evidence type="ECO:0000259" key="1">
    <source>
        <dbReference type="Pfam" id="PF03527"/>
    </source>
</evidence>
<protein>
    <recommendedName>
        <fullName evidence="1">RHS protein conserved region domain-containing protein</fullName>
    </recommendedName>
</protein>
<dbReference type="NCBIfam" id="TIGR03696">
    <property type="entry name" value="Rhs_assc_core"/>
    <property type="match status" value="1"/>
</dbReference>
<dbReference type="Gene3D" id="2.180.10.10">
    <property type="entry name" value="RHS repeat-associated core"/>
    <property type="match status" value="1"/>
</dbReference>
<name>A0ABM7HE20_9FIRM</name>
<dbReference type="Pfam" id="PF03527">
    <property type="entry name" value="RHS"/>
    <property type="match status" value="1"/>
</dbReference>
<sequence>MAAQNHYRHLQYDSYEPLAQVRNWTNEDGESRQQTYYFHCNQIGIPREMTNKDGNLLWFGNYTGWGRLKEETKVKDSAYQPFRLQNQYADRETGLHYNFFRYYEPDAGRFVNQDPIGLWGRSNFYNYSQNV</sequence>
<proteinExistence type="predicted"/>
<organism evidence="2 3">
    <name type="scientific">Veillonella nakazawae</name>
    <dbReference type="NCBI Taxonomy" id="2682456"/>
    <lineage>
        <taxon>Bacteria</taxon>
        <taxon>Bacillati</taxon>
        <taxon>Bacillota</taxon>
        <taxon>Negativicutes</taxon>
        <taxon>Veillonellales</taxon>
        <taxon>Veillonellaceae</taxon>
        <taxon>Veillonella</taxon>
    </lineage>
</organism>
<dbReference type="EMBL" id="AP022321">
    <property type="protein sequence ID" value="BBU35273.1"/>
    <property type="molecule type" value="Genomic_DNA"/>
</dbReference>
<reference evidence="2 3" key="1">
    <citation type="journal article" date="2020" name="Int. J. Syst. Evol. Microbiol.">
        <title>Veillonella nakazawae sp. nov., an anaerobic gram-negative coccus isolated from the oral cavity of Japanese children.</title>
        <authorList>
            <person name="Mashima I."/>
            <person name="Theodorea C.F."/>
            <person name="Djais A.A."/>
            <person name="Kunihiro T."/>
            <person name="Kawamura Y."/>
            <person name="Otomo M."/>
            <person name="Saitoh M."/>
            <person name="Tamai R."/>
            <person name="Kiyoura Y."/>
        </authorList>
    </citation>
    <scope>NUCLEOTIDE SEQUENCE [LARGE SCALE GENOMIC DNA]</scope>
    <source>
        <strain evidence="2 3">T1-7</strain>
    </source>
</reference>
<evidence type="ECO:0000313" key="2">
    <source>
        <dbReference type="EMBL" id="BBU35273.1"/>
    </source>
</evidence>
<keyword evidence="3" id="KW-1185">Reference proteome</keyword>
<dbReference type="Proteomes" id="UP000509249">
    <property type="component" value="Chromosome"/>
</dbReference>
<dbReference type="PRINTS" id="PR00394">
    <property type="entry name" value="RHSPROTEIN"/>
</dbReference>
<evidence type="ECO:0000313" key="3">
    <source>
        <dbReference type="Proteomes" id="UP000509249"/>
    </source>
</evidence>
<feature type="domain" description="RHS protein conserved region" evidence="1">
    <location>
        <begin position="36"/>
        <end position="71"/>
    </location>
</feature>
<dbReference type="InterPro" id="IPR022385">
    <property type="entry name" value="Rhs_assc_core"/>
</dbReference>
<dbReference type="RefSeq" id="WP_178885719.1">
    <property type="nucleotide sequence ID" value="NZ_AP022321.1"/>
</dbReference>
<gene>
    <name evidence="2" type="ORF">VEIT17_17190</name>
</gene>
<accession>A0ABM7HE20</accession>
<dbReference type="InterPro" id="IPR001826">
    <property type="entry name" value="RHS"/>
</dbReference>
<dbReference type="PANTHER" id="PTHR32305:SF15">
    <property type="entry name" value="PROTEIN RHSA-RELATED"/>
    <property type="match status" value="1"/>
</dbReference>
<dbReference type="InterPro" id="IPR050708">
    <property type="entry name" value="T6SS_VgrG/RHS"/>
</dbReference>